<organism evidence="1 2">
    <name type="scientific">Cucurbita maxima</name>
    <name type="common">Pumpkin</name>
    <name type="synonym">Winter squash</name>
    <dbReference type="NCBI Taxonomy" id="3661"/>
    <lineage>
        <taxon>Eukaryota</taxon>
        <taxon>Viridiplantae</taxon>
        <taxon>Streptophyta</taxon>
        <taxon>Embryophyta</taxon>
        <taxon>Tracheophyta</taxon>
        <taxon>Spermatophyta</taxon>
        <taxon>Magnoliopsida</taxon>
        <taxon>eudicotyledons</taxon>
        <taxon>Gunneridae</taxon>
        <taxon>Pentapetalae</taxon>
        <taxon>rosids</taxon>
        <taxon>fabids</taxon>
        <taxon>Cucurbitales</taxon>
        <taxon>Cucurbitaceae</taxon>
        <taxon>Cucurbiteae</taxon>
        <taxon>Cucurbita</taxon>
    </lineage>
</organism>
<evidence type="ECO:0000313" key="2">
    <source>
        <dbReference type="RefSeq" id="XP_022988416.1"/>
    </source>
</evidence>
<dbReference type="OrthoDB" id="1723198at2759"/>
<keyword evidence="1" id="KW-1185">Reference proteome</keyword>
<dbReference type="PANTHER" id="PTHR47076:SF9">
    <property type="entry name" value="NHL DOMAIN PROTEIN"/>
    <property type="match status" value="1"/>
</dbReference>
<dbReference type="GeneID" id="111485666"/>
<name>A0A6J1JH52_CUCMA</name>
<sequence>MAYPDAEEPPPYEADNSNSLLPTTRCGCFRLSCLESRRAVAVGPSWWERIRGSQVHSEGRWWARGVRVILKIREWSEIVAGPRWKTFIRRFNRNRNGGGGGGGAAAGRPGKFQYDPLSYAMNFDEGSRQIGELDDDNDDFNGYRNFSARYASIPAPLKTGGTTGKDISTVA</sequence>
<evidence type="ECO:0000313" key="1">
    <source>
        <dbReference type="Proteomes" id="UP000504608"/>
    </source>
</evidence>
<gene>
    <name evidence="2" type="primary">LOC111485666</name>
</gene>
<dbReference type="PANTHER" id="PTHR47076">
    <property type="entry name" value="NHL DOMAIN PROTEIN"/>
    <property type="match status" value="1"/>
</dbReference>
<proteinExistence type="predicted"/>
<accession>A0A6J1JH52</accession>
<dbReference type="Proteomes" id="UP000504608">
    <property type="component" value="Unplaced"/>
</dbReference>
<dbReference type="RefSeq" id="XP_022988416.1">
    <property type="nucleotide sequence ID" value="XM_023132648.1"/>
</dbReference>
<protein>
    <submittedName>
        <fullName evidence="2">Uncharacterized protein LOC111485666</fullName>
    </submittedName>
</protein>
<dbReference type="KEGG" id="cmax:111485666"/>
<dbReference type="AlphaFoldDB" id="A0A6J1JH52"/>
<reference evidence="2" key="1">
    <citation type="submission" date="2025-08" db="UniProtKB">
        <authorList>
            <consortium name="RefSeq"/>
        </authorList>
    </citation>
    <scope>IDENTIFICATION</scope>
    <source>
        <tissue evidence="2">Young leaves</tissue>
    </source>
</reference>